<dbReference type="GO" id="GO:0005351">
    <property type="term" value="F:carbohydrate:proton symporter activity"/>
    <property type="evidence" value="ECO:0007669"/>
    <property type="project" value="TreeGrafter"/>
</dbReference>
<feature type="transmembrane region" description="Helical" evidence="9">
    <location>
        <begin position="398"/>
        <end position="418"/>
    </location>
</feature>
<dbReference type="InterPro" id="IPR005828">
    <property type="entry name" value="MFS_sugar_transport-like"/>
</dbReference>
<dbReference type="Proteomes" id="UP000038830">
    <property type="component" value="Unassembled WGS sequence"/>
</dbReference>
<dbReference type="PANTHER" id="PTHR48022:SF5">
    <property type="entry name" value="ALPHA-GLUCOSIDES PERMEASE MPH2-RELATED"/>
    <property type="match status" value="1"/>
</dbReference>
<keyword evidence="7 9" id="KW-0472">Membrane</keyword>
<evidence type="ECO:0000259" key="10">
    <source>
        <dbReference type="PROSITE" id="PS50850"/>
    </source>
</evidence>
<feature type="transmembrane region" description="Helical" evidence="9">
    <location>
        <begin position="205"/>
        <end position="226"/>
    </location>
</feature>
<evidence type="ECO:0000256" key="7">
    <source>
        <dbReference type="ARBA" id="ARBA00023136"/>
    </source>
</evidence>
<keyword evidence="6 9" id="KW-1133">Transmembrane helix</keyword>
<evidence type="ECO:0000256" key="6">
    <source>
        <dbReference type="ARBA" id="ARBA00022989"/>
    </source>
</evidence>
<proteinExistence type="inferred from homology"/>
<dbReference type="AlphaFoldDB" id="A0A0H5C0X0"/>
<dbReference type="PANTHER" id="PTHR48022">
    <property type="entry name" value="PLASTIDIC GLUCOSE TRANSPORTER 4"/>
    <property type="match status" value="1"/>
</dbReference>
<comment type="subcellular location">
    <subcellularLocation>
        <location evidence="1">Membrane</location>
        <topology evidence="1">Multi-pass membrane protein</topology>
    </subcellularLocation>
</comment>
<keyword evidence="4" id="KW-0762">Sugar transport</keyword>
<dbReference type="GO" id="GO:0016020">
    <property type="term" value="C:membrane"/>
    <property type="evidence" value="ECO:0007669"/>
    <property type="project" value="UniProtKB-SubCell"/>
</dbReference>
<evidence type="ECO:0000256" key="4">
    <source>
        <dbReference type="ARBA" id="ARBA00022597"/>
    </source>
</evidence>
<feature type="transmembrane region" description="Helical" evidence="9">
    <location>
        <begin position="430"/>
        <end position="452"/>
    </location>
</feature>
<keyword evidence="5 9" id="KW-0812">Transmembrane</keyword>
<feature type="domain" description="Major facilitator superfamily (MFS) profile" evidence="10">
    <location>
        <begin position="75"/>
        <end position="522"/>
    </location>
</feature>
<dbReference type="EMBL" id="CDQK01000001">
    <property type="protein sequence ID" value="CEP21087.1"/>
    <property type="molecule type" value="Genomic_DNA"/>
</dbReference>
<dbReference type="PROSITE" id="PS50850">
    <property type="entry name" value="MFS"/>
    <property type="match status" value="1"/>
</dbReference>
<dbReference type="Pfam" id="PF00083">
    <property type="entry name" value="Sugar_tr"/>
    <property type="match status" value="1"/>
</dbReference>
<dbReference type="FunFam" id="1.20.1250.20:FF:000254">
    <property type="entry name" value="MAL31p Maltose permease"/>
    <property type="match status" value="1"/>
</dbReference>
<evidence type="ECO:0000256" key="8">
    <source>
        <dbReference type="RuleBase" id="RU003346"/>
    </source>
</evidence>
<feature type="transmembrane region" description="Helical" evidence="9">
    <location>
        <begin position="371"/>
        <end position="391"/>
    </location>
</feature>
<evidence type="ECO:0000256" key="5">
    <source>
        <dbReference type="ARBA" id="ARBA00022692"/>
    </source>
</evidence>
<organism evidence="11 12">
    <name type="scientific">Cyberlindnera jadinii (strain ATCC 18201 / CBS 1600 / BCRC 20928 / JCM 3617 / NBRC 0987 / NRRL Y-1542)</name>
    <name type="common">Torula yeast</name>
    <name type="synonym">Candida utilis</name>
    <dbReference type="NCBI Taxonomy" id="983966"/>
    <lineage>
        <taxon>Eukaryota</taxon>
        <taxon>Fungi</taxon>
        <taxon>Dikarya</taxon>
        <taxon>Ascomycota</taxon>
        <taxon>Saccharomycotina</taxon>
        <taxon>Saccharomycetes</taxon>
        <taxon>Phaffomycetales</taxon>
        <taxon>Phaffomycetaceae</taxon>
        <taxon>Cyberlindnera</taxon>
    </lineage>
</organism>
<feature type="transmembrane region" description="Helical" evidence="9">
    <location>
        <begin position="500"/>
        <end position="516"/>
    </location>
</feature>
<sequence length="587" mass="66063">MAEHIEDIKNPATTEVVGSKASKIDSIVNNYSGKDVEDFVAKFVEMSNDAQANDAHEKSMTLREGIATFPKAAFWSVVLSTAIIMEGFDTNLLASLYNQTSFQIHYGRYYPDLGEYQIPAKWQTSLSMAVNVGEIIGLWLAGITAERYGYRPTLIVSMMLAIGFIFIIFYSVSIEMLLVGELLCGVVWGAFQTLTVSYASEVCPVVLRVYLTTYVNACWVIGQLISSCVLKGTLSMDTQWAYKIPWALQWIWPIPIIIGVYFAPESPWWLCKKGRLHEARTSIRRLLSKNKNLPDVDVLADAMLSKMQLTITHEKQQMTGSSYWDCFRGVNLRRTRVASMIWVLQNITGSALMGYSTYFYTQAGLDQGMSFTFSIIQYALGLIGTLLSWILSQKYGRFTIFFGGMLINFIILIIVGSLGCANSSGASWGIGSLLLVFTFVYDSTVGPITYCVVAEIPSAQVRSKTVAVARNFYNLAGIPVAVITPYMLNPTAWNWKAKTGFFWAGFSLFGLIWTWFEFPETKGRTYAELDVLFKNGVKAREFKTTEVETFNTEEMLANMDDNHLKQVVLEKEEEEKVEMMEDARFKT</sequence>
<keyword evidence="3 8" id="KW-0813">Transport</keyword>
<evidence type="ECO:0000256" key="2">
    <source>
        <dbReference type="ARBA" id="ARBA00010992"/>
    </source>
</evidence>
<dbReference type="InterPro" id="IPR020846">
    <property type="entry name" value="MFS_dom"/>
</dbReference>
<reference evidence="12" key="1">
    <citation type="journal article" date="2015" name="J. Biotechnol.">
        <title>The structure of the Cyberlindnera jadinii genome and its relation to Candida utilis analyzed by the occurrence of single nucleotide polymorphisms.</title>
        <authorList>
            <person name="Rupp O."/>
            <person name="Brinkrolf K."/>
            <person name="Buerth C."/>
            <person name="Kunigo M."/>
            <person name="Schneider J."/>
            <person name="Jaenicke S."/>
            <person name="Goesmann A."/>
            <person name="Puehler A."/>
            <person name="Jaeger K.-E."/>
            <person name="Ernst J.F."/>
        </authorList>
    </citation>
    <scope>NUCLEOTIDE SEQUENCE [LARGE SCALE GENOMIC DNA]</scope>
    <source>
        <strain evidence="12">ATCC 18201 / CBS 1600 / BCRC 20928 / JCM 3617 / NBRC 0987 / NRRL Y-1542</strain>
    </source>
</reference>
<accession>A0A0H5C0X0</accession>
<evidence type="ECO:0000313" key="11">
    <source>
        <dbReference type="EMBL" id="CEP21087.1"/>
    </source>
</evidence>
<feature type="transmembrane region" description="Helical" evidence="9">
    <location>
        <begin position="246"/>
        <end position="263"/>
    </location>
</feature>
<dbReference type="InterPro" id="IPR003663">
    <property type="entry name" value="Sugar/inositol_transpt"/>
</dbReference>
<feature type="transmembrane region" description="Helical" evidence="9">
    <location>
        <begin position="337"/>
        <end position="359"/>
    </location>
</feature>
<evidence type="ECO:0000313" key="12">
    <source>
        <dbReference type="Proteomes" id="UP000038830"/>
    </source>
</evidence>
<protein>
    <submittedName>
        <fullName evidence="11">MAL1 protein</fullName>
    </submittedName>
</protein>
<feature type="transmembrane region" description="Helical" evidence="9">
    <location>
        <begin position="472"/>
        <end position="488"/>
    </location>
</feature>
<dbReference type="SUPFAM" id="SSF103473">
    <property type="entry name" value="MFS general substrate transporter"/>
    <property type="match status" value="1"/>
</dbReference>
<dbReference type="NCBIfam" id="TIGR00879">
    <property type="entry name" value="SP"/>
    <property type="match status" value="1"/>
</dbReference>
<evidence type="ECO:0000256" key="9">
    <source>
        <dbReference type="SAM" id="Phobius"/>
    </source>
</evidence>
<evidence type="ECO:0000256" key="3">
    <source>
        <dbReference type="ARBA" id="ARBA00022448"/>
    </source>
</evidence>
<feature type="transmembrane region" description="Helical" evidence="9">
    <location>
        <begin position="154"/>
        <end position="172"/>
    </location>
</feature>
<name>A0A0H5C0X0_CYBJN</name>
<dbReference type="Gene3D" id="1.20.1250.20">
    <property type="entry name" value="MFS general substrate transporter like domains"/>
    <property type="match status" value="1"/>
</dbReference>
<comment type="similarity">
    <text evidence="2 8">Belongs to the major facilitator superfamily. Sugar transporter (TC 2.A.1.1) family.</text>
</comment>
<evidence type="ECO:0000256" key="1">
    <source>
        <dbReference type="ARBA" id="ARBA00004141"/>
    </source>
</evidence>
<feature type="transmembrane region" description="Helical" evidence="9">
    <location>
        <begin position="178"/>
        <end position="198"/>
    </location>
</feature>
<dbReference type="InterPro" id="IPR036259">
    <property type="entry name" value="MFS_trans_sf"/>
</dbReference>
<dbReference type="InterPro" id="IPR050360">
    <property type="entry name" value="MFS_Sugar_Transporters"/>
</dbReference>
<gene>
    <name evidence="11" type="primary">MAL1</name>
    <name evidence="11" type="ORF">BN1211_1106</name>
</gene>